<comment type="caution">
    <text evidence="15">The sequence shown here is derived from an EMBL/GenBank/DDBJ whole genome shotgun (WGS) entry which is preliminary data.</text>
</comment>
<accession>A0A157ZXG0</accession>
<keyword evidence="10" id="KW-0998">Cell outer membrane</keyword>
<dbReference type="AlphaFoldDB" id="A0A157ZXG0"/>
<evidence type="ECO:0000259" key="11">
    <source>
        <dbReference type="Pfam" id="PF03895"/>
    </source>
</evidence>
<keyword evidence="4" id="KW-0813">Transport</keyword>
<feature type="domain" description="Trimeric autotransporter adhesin YadA-like head" evidence="12">
    <location>
        <begin position="526"/>
        <end position="552"/>
    </location>
</feature>
<feature type="domain" description="Trimeric autotransporter adhesin YadA-like stalk" evidence="13">
    <location>
        <begin position="417"/>
        <end position="458"/>
    </location>
</feature>
<dbReference type="Gene3D" id="6.10.250.2040">
    <property type="match status" value="1"/>
</dbReference>
<keyword evidence="16" id="KW-1185">Reference proteome</keyword>
<evidence type="ECO:0000256" key="8">
    <source>
        <dbReference type="ARBA" id="ARBA00022927"/>
    </source>
</evidence>
<evidence type="ECO:0000256" key="5">
    <source>
        <dbReference type="ARBA" id="ARBA00022452"/>
    </source>
</evidence>
<evidence type="ECO:0000256" key="1">
    <source>
        <dbReference type="ARBA" id="ARBA00004241"/>
    </source>
</evidence>
<dbReference type="Pfam" id="PF13018">
    <property type="entry name" value="ESPR"/>
    <property type="match status" value="1"/>
</dbReference>
<feature type="domain" description="Trimeric autotransporter adhesin YadA-like stalk" evidence="13">
    <location>
        <begin position="570"/>
        <end position="592"/>
    </location>
</feature>
<name>A0A157ZXG0_9BURK</name>
<dbReference type="STRING" id="1777140.AWB79_01542"/>
<feature type="domain" description="Trimeric autotransporter adhesin YadA-like head" evidence="12">
    <location>
        <begin position="681"/>
        <end position="707"/>
    </location>
</feature>
<protein>
    <submittedName>
        <fullName evidence="15">Trimeric autoransporter, BpaB</fullName>
    </submittedName>
</protein>
<reference evidence="15" key="1">
    <citation type="submission" date="2016-01" db="EMBL/GenBank/DDBJ databases">
        <authorList>
            <person name="Peeters C."/>
        </authorList>
    </citation>
    <scope>NUCLEOTIDE SEQUENCE</scope>
    <source>
        <strain evidence="15">LMG 29322</strain>
    </source>
</reference>
<keyword evidence="5" id="KW-1134">Transmembrane beta strand</keyword>
<evidence type="ECO:0000256" key="7">
    <source>
        <dbReference type="ARBA" id="ARBA00022729"/>
    </source>
</evidence>
<organism evidence="15 16">
    <name type="scientific">Caballeronia hypogeia</name>
    <dbReference type="NCBI Taxonomy" id="1777140"/>
    <lineage>
        <taxon>Bacteria</taxon>
        <taxon>Pseudomonadati</taxon>
        <taxon>Pseudomonadota</taxon>
        <taxon>Betaproteobacteria</taxon>
        <taxon>Burkholderiales</taxon>
        <taxon>Burkholderiaceae</taxon>
        <taxon>Caballeronia</taxon>
    </lineage>
</organism>
<dbReference type="Gene3D" id="1.20.5.170">
    <property type="match status" value="1"/>
</dbReference>
<dbReference type="SUPFAM" id="SSF54523">
    <property type="entry name" value="Pili subunits"/>
    <property type="match status" value="1"/>
</dbReference>
<feature type="domain" description="Trimeric autotransporter adhesin YadA-like stalk" evidence="13">
    <location>
        <begin position="725"/>
        <end position="765"/>
    </location>
</feature>
<dbReference type="Proteomes" id="UP000054851">
    <property type="component" value="Unassembled WGS sequence"/>
</dbReference>
<keyword evidence="6" id="KW-0812">Transmembrane</keyword>
<evidence type="ECO:0000256" key="6">
    <source>
        <dbReference type="ARBA" id="ARBA00022692"/>
    </source>
</evidence>
<evidence type="ECO:0000259" key="12">
    <source>
        <dbReference type="Pfam" id="PF05658"/>
    </source>
</evidence>
<feature type="domain" description="Trimeric autotransporter adhesin YadA-like head" evidence="12">
    <location>
        <begin position="143"/>
        <end position="169"/>
    </location>
</feature>
<sequence>MNKSFRVIFNESTGTFVVAPETAAATGRTSRHVRTIRPFETAVAALVAGLIGVPVQAQVSINGMSGSATNANSGTSYNQFLYRDSIYYPGSTWNSATSLGFSTVIGDFARTASNTTDDAIFGRDGSALNGRGGETALGSMSLASGETATALGTWAQATRAFSLAVGGNATASGIGAMALGREALASGHYSIGEGFLATATGVGSIGVGASANASGARSIAIGTSGQLTTGDTAADASFRGTSSARASGADSVSIGTNAAATADNSVSLGKGAIASAMNSAALGAGSTTTANLTASGYNPGSGVLSGIASTASGEISIGSPANERRLTNVAAGAAATDAVNVSQLQSQNAKVDKTGADIAATLGGGTTYDPATGTISGTRYTVAGGAQSNVGEALRALDSATVQFNGLGGAANVKGQKIVNVSGGTISASSTDGVNGSQLYGVSYSVASALGGGSAVNPDGSISQPNYTVGGKAFRNVGDALSDIDTRTAGNTTDINDINNILNNITKGGTGIKYFHANSTLADSQASGADAVAIGGNARAGAVNSVALGSNSIADRVNTVSVGAAGAERQITNVAAGTADTDAVNVAQLRASGLVGPDGKTNAAVTYDRNGDGSTNYGSISLGNGAAGGTVIHNVAAGVANTDAANVGQVNAMFEQVRNAAATGNPMFAADGNRDTEAALASGARSTAMGANAVAAASNAVAIGADSVASRNNTVSVGSASNARQITNVAAGTQGTDAVNLDQLNASMTKSASQAQNYTDQRFNTLQNNINDVAKNSYAGIAAAMAMPNLTPATPGKTIVAAGAAAYKNGSAVAAGATYRSASGRWLTNGAVSVTNTGDAGVRAQVGYEF</sequence>
<dbReference type="Gene3D" id="3.30.1300.30">
    <property type="entry name" value="GSPII I/J protein-like"/>
    <property type="match status" value="1"/>
</dbReference>
<evidence type="ECO:0000259" key="14">
    <source>
        <dbReference type="Pfam" id="PF13018"/>
    </source>
</evidence>
<keyword evidence="8" id="KW-0653">Protein transport</keyword>
<feature type="domain" description="Trimeric autotransporter adhesin YadA-like stalk" evidence="13">
    <location>
        <begin position="632"/>
        <end position="661"/>
    </location>
</feature>
<dbReference type="Gene3D" id="2.150.10.10">
    <property type="entry name" value="Serralysin-like metalloprotease, C-terminal"/>
    <property type="match status" value="3"/>
</dbReference>
<comment type="similarity">
    <text evidence="3">Belongs to the autotransporter-2 (AT-2) (TC 1.B.40) family.</text>
</comment>
<dbReference type="InterPro" id="IPR008635">
    <property type="entry name" value="Coiled_stalk_dom"/>
</dbReference>
<evidence type="ECO:0000256" key="9">
    <source>
        <dbReference type="ARBA" id="ARBA00023136"/>
    </source>
</evidence>
<evidence type="ECO:0000256" key="3">
    <source>
        <dbReference type="ARBA" id="ARBA00005848"/>
    </source>
</evidence>
<dbReference type="InterPro" id="IPR024973">
    <property type="entry name" value="ESPR"/>
</dbReference>
<evidence type="ECO:0000313" key="15">
    <source>
        <dbReference type="EMBL" id="SAK50173.1"/>
    </source>
</evidence>
<dbReference type="CDD" id="cd12820">
    <property type="entry name" value="LbR_YadA-like"/>
    <property type="match status" value="1"/>
</dbReference>
<dbReference type="Pfam" id="PF03895">
    <property type="entry name" value="YadA_anchor"/>
    <property type="match status" value="1"/>
</dbReference>
<feature type="domain" description="Trimeric autotransporter adhesin YadA-like head" evidence="12">
    <location>
        <begin position="171"/>
        <end position="191"/>
    </location>
</feature>
<evidence type="ECO:0000256" key="10">
    <source>
        <dbReference type="ARBA" id="ARBA00023237"/>
    </source>
</evidence>
<keyword evidence="7" id="KW-0732">Signal</keyword>
<dbReference type="OrthoDB" id="1632057at2"/>
<feature type="domain" description="Trimeric autotransporter adhesin YadA-like stalk" evidence="13">
    <location>
        <begin position="325"/>
        <end position="359"/>
    </location>
</feature>
<dbReference type="InterPro" id="IPR011049">
    <property type="entry name" value="Serralysin-like_metalloprot_C"/>
</dbReference>
<dbReference type="Pfam" id="PF05658">
    <property type="entry name" value="YadA_head"/>
    <property type="match status" value="6"/>
</dbReference>
<evidence type="ECO:0000259" key="13">
    <source>
        <dbReference type="Pfam" id="PF05662"/>
    </source>
</evidence>
<dbReference type="GO" id="GO:0009986">
    <property type="term" value="C:cell surface"/>
    <property type="evidence" value="ECO:0007669"/>
    <property type="project" value="UniProtKB-SubCell"/>
</dbReference>
<dbReference type="GO" id="GO:0009279">
    <property type="term" value="C:cell outer membrane"/>
    <property type="evidence" value="ECO:0007669"/>
    <property type="project" value="UniProtKB-SubCell"/>
</dbReference>
<dbReference type="EMBL" id="FCOA02000003">
    <property type="protein sequence ID" value="SAK50173.1"/>
    <property type="molecule type" value="Genomic_DNA"/>
</dbReference>
<keyword evidence="9" id="KW-0472">Membrane</keyword>
<dbReference type="Pfam" id="PF05662">
    <property type="entry name" value="YadA_stalk"/>
    <property type="match status" value="5"/>
</dbReference>
<feature type="domain" description="Trimeric autotransporter adhesin YadA-like head" evidence="12">
    <location>
        <begin position="246"/>
        <end position="272"/>
    </location>
</feature>
<gene>
    <name evidence="15" type="ORF">AWB79_01542</name>
</gene>
<feature type="domain" description="Trimeric autotransporter adhesin YadA-like C-terminal membrane anchor" evidence="11">
    <location>
        <begin position="792"/>
        <end position="850"/>
    </location>
</feature>
<dbReference type="Gene3D" id="2.60.40.4050">
    <property type="match status" value="1"/>
</dbReference>
<dbReference type="InterPro" id="IPR045584">
    <property type="entry name" value="Pilin-like"/>
</dbReference>
<dbReference type="SUPFAM" id="SSF101967">
    <property type="entry name" value="Adhesin YadA, collagen-binding domain"/>
    <property type="match status" value="5"/>
</dbReference>
<dbReference type="InterPro" id="IPR005594">
    <property type="entry name" value="YadA_C"/>
</dbReference>
<evidence type="ECO:0000313" key="16">
    <source>
        <dbReference type="Proteomes" id="UP000054851"/>
    </source>
</evidence>
<comment type="subcellular location">
    <subcellularLocation>
        <location evidence="2">Cell outer membrane</location>
    </subcellularLocation>
    <subcellularLocation>
        <location evidence="1">Cell surface</location>
    </subcellularLocation>
</comment>
<proteinExistence type="inferred from homology"/>
<evidence type="ECO:0000256" key="4">
    <source>
        <dbReference type="ARBA" id="ARBA00022448"/>
    </source>
</evidence>
<evidence type="ECO:0000256" key="2">
    <source>
        <dbReference type="ARBA" id="ARBA00004442"/>
    </source>
</evidence>
<feature type="domain" description="Trimeric autotransporter adhesin YadA-like head" evidence="12">
    <location>
        <begin position="199"/>
        <end position="223"/>
    </location>
</feature>
<dbReference type="GO" id="GO:0015031">
    <property type="term" value="P:protein transport"/>
    <property type="evidence" value="ECO:0007669"/>
    <property type="project" value="UniProtKB-KW"/>
</dbReference>
<dbReference type="InterPro" id="IPR008640">
    <property type="entry name" value="Adhesin_Head_dom"/>
</dbReference>
<feature type="domain" description="ESPR" evidence="14">
    <location>
        <begin position="1"/>
        <end position="37"/>
    </location>
</feature>